<feature type="domain" description="Ribosome maturation factor RimP C-terminal" evidence="1">
    <location>
        <begin position="12"/>
        <end position="52"/>
    </location>
</feature>
<accession>A0A379B1I8</accession>
<reference evidence="2" key="1">
    <citation type="submission" date="2018-06" db="EMBL/GenBank/DDBJ databases">
        <authorList>
            <consortium name="Pathogen Informatics"/>
            <person name="Doyle S."/>
        </authorList>
    </citation>
    <scope>NUCLEOTIDE SEQUENCE [LARGE SCALE GENOMIC DNA]</scope>
    <source>
        <strain evidence="2">NCTC11421</strain>
    </source>
</reference>
<gene>
    <name evidence="2" type="ORF">NCTC11421_03836</name>
</gene>
<dbReference type="EMBL" id="UGRI01000002">
    <property type="protein sequence ID" value="SUB32396.1"/>
    <property type="molecule type" value="Genomic_DNA"/>
</dbReference>
<dbReference type="Gene3D" id="2.30.30.180">
    <property type="entry name" value="Ribosome maturation factor RimP, C-terminal domain"/>
    <property type="match status" value="1"/>
</dbReference>
<protein>
    <submittedName>
        <fullName evidence="2">Ribosome maturation protein RimP</fullName>
    </submittedName>
</protein>
<dbReference type="AlphaFoldDB" id="A0A379B1I8"/>
<dbReference type="InterPro" id="IPR036847">
    <property type="entry name" value="RimP_C_sf"/>
</dbReference>
<dbReference type="Pfam" id="PF17384">
    <property type="entry name" value="DUF150_C"/>
    <property type="match status" value="1"/>
</dbReference>
<evidence type="ECO:0000259" key="1">
    <source>
        <dbReference type="Pfam" id="PF17384"/>
    </source>
</evidence>
<sequence>MPKSNPPADRRSENFIGKIEGCENDTVTVSFDGKTVQIELGNIDKARLRPEFKF</sequence>
<name>A0A379B1I8_NEIGO</name>
<dbReference type="SUPFAM" id="SSF74942">
    <property type="entry name" value="YhbC-like, C-terminal domain"/>
    <property type="match status" value="1"/>
</dbReference>
<evidence type="ECO:0000313" key="2">
    <source>
        <dbReference type="EMBL" id="SUB32396.1"/>
    </source>
</evidence>
<proteinExistence type="predicted"/>
<organism evidence="2">
    <name type="scientific">Neisseria gonorrhoeae</name>
    <dbReference type="NCBI Taxonomy" id="485"/>
    <lineage>
        <taxon>Bacteria</taxon>
        <taxon>Pseudomonadati</taxon>
        <taxon>Pseudomonadota</taxon>
        <taxon>Betaproteobacteria</taxon>
        <taxon>Neisseriales</taxon>
        <taxon>Neisseriaceae</taxon>
        <taxon>Neisseria</taxon>
    </lineage>
</organism>
<dbReference type="InterPro" id="IPR028998">
    <property type="entry name" value="RimP_C"/>
</dbReference>